<proteinExistence type="predicted"/>
<organism evidence="1">
    <name type="scientific">Salix viminalis</name>
    <name type="common">Common osier</name>
    <name type="synonym">Basket willow</name>
    <dbReference type="NCBI Taxonomy" id="40686"/>
    <lineage>
        <taxon>Eukaryota</taxon>
        <taxon>Viridiplantae</taxon>
        <taxon>Streptophyta</taxon>
        <taxon>Embryophyta</taxon>
        <taxon>Tracheophyta</taxon>
        <taxon>Spermatophyta</taxon>
        <taxon>Magnoliopsida</taxon>
        <taxon>eudicotyledons</taxon>
        <taxon>Gunneridae</taxon>
        <taxon>Pentapetalae</taxon>
        <taxon>rosids</taxon>
        <taxon>fabids</taxon>
        <taxon>Malpighiales</taxon>
        <taxon>Salicaceae</taxon>
        <taxon>Saliceae</taxon>
        <taxon>Salix</taxon>
    </lineage>
</organism>
<dbReference type="EMBL" id="CAADRP010001619">
    <property type="protein sequence ID" value="VFU45174.1"/>
    <property type="molecule type" value="Genomic_DNA"/>
</dbReference>
<dbReference type="AlphaFoldDB" id="A0A6N2MBE7"/>
<gene>
    <name evidence="1" type="ORF">SVIM_LOCUS281833</name>
</gene>
<sequence length="150" mass="16962">MKNTLRKQQQKIDLARLITFRQPLPPPRPRSQVLRQQLHPGIADIQTRDHSCCFQASVNSISSMPSPVYQCKKAFLLNIAVNCSLTRLNISWMEVEFPMKTGEGDEIHSKLPKIRIELPREPEAAVGSIPCSAQTTSQNLEPIWLPHCPP</sequence>
<reference evidence="1" key="1">
    <citation type="submission" date="2019-03" db="EMBL/GenBank/DDBJ databases">
        <authorList>
            <person name="Mank J."/>
            <person name="Almeida P."/>
        </authorList>
    </citation>
    <scope>NUCLEOTIDE SEQUENCE</scope>
    <source>
        <strain evidence="1">78183</strain>
    </source>
</reference>
<protein>
    <submittedName>
        <fullName evidence="1">Uncharacterized protein</fullName>
    </submittedName>
</protein>
<evidence type="ECO:0000313" key="1">
    <source>
        <dbReference type="EMBL" id="VFU45174.1"/>
    </source>
</evidence>
<accession>A0A6N2MBE7</accession>
<name>A0A6N2MBE7_SALVM</name>